<evidence type="ECO:0000256" key="1">
    <source>
        <dbReference type="SAM" id="MobiDB-lite"/>
    </source>
</evidence>
<gene>
    <name evidence="2" type="ORF">GCM10010521_02390</name>
</gene>
<evidence type="ECO:0000313" key="3">
    <source>
        <dbReference type="Proteomes" id="UP001500893"/>
    </source>
</evidence>
<dbReference type="RefSeq" id="WP_425586642.1">
    <property type="nucleotide sequence ID" value="NZ_BAAAVM010000001.1"/>
</dbReference>
<feature type="region of interest" description="Disordered" evidence="1">
    <location>
        <begin position="1"/>
        <end position="21"/>
    </location>
</feature>
<dbReference type="Proteomes" id="UP001500893">
    <property type="component" value="Unassembled WGS sequence"/>
</dbReference>
<evidence type="ECO:0000313" key="2">
    <source>
        <dbReference type="EMBL" id="GAA3118271.1"/>
    </source>
</evidence>
<dbReference type="EMBL" id="BAAAVM010000001">
    <property type="protein sequence ID" value="GAA3118271.1"/>
    <property type="molecule type" value="Genomic_DNA"/>
</dbReference>
<protein>
    <submittedName>
        <fullName evidence="2">Uncharacterized protein</fullName>
    </submittedName>
</protein>
<accession>A0ABP6MR60</accession>
<reference evidence="3" key="1">
    <citation type="journal article" date="2019" name="Int. J. Syst. Evol. Microbiol.">
        <title>The Global Catalogue of Microorganisms (GCM) 10K type strain sequencing project: providing services to taxonomists for standard genome sequencing and annotation.</title>
        <authorList>
            <consortium name="The Broad Institute Genomics Platform"/>
            <consortium name="The Broad Institute Genome Sequencing Center for Infectious Disease"/>
            <person name="Wu L."/>
            <person name="Ma J."/>
        </authorList>
    </citation>
    <scope>NUCLEOTIDE SEQUENCE [LARGE SCALE GENOMIC DNA]</scope>
    <source>
        <strain evidence="3">JCM 11574</strain>
    </source>
</reference>
<keyword evidence="3" id="KW-1185">Reference proteome</keyword>
<feature type="compositionally biased region" description="Basic and acidic residues" evidence="1">
    <location>
        <begin position="1"/>
        <end position="11"/>
    </location>
</feature>
<comment type="caution">
    <text evidence="2">The sequence shown here is derived from an EMBL/GenBank/DDBJ whole genome shotgun (WGS) entry which is preliminary data.</text>
</comment>
<name>A0ABP6MR60_9ACTN</name>
<sequence length="73" mass="7781">MPGHIADHEGHPGAGQFDHGEPVTAHAVLHVGRHMVRGDLDGGTASHVVGEQVAFRRGVAWRVPWLGGRSAQF</sequence>
<proteinExistence type="predicted"/>
<organism evidence="2 3">
    <name type="scientific">Streptomyces rameus</name>
    <dbReference type="NCBI Taxonomy" id="68261"/>
    <lineage>
        <taxon>Bacteria</taxon>
        <taxon>Bacillati</taxon>
        <taxon>Actinomycetota</taxon>
        <taxon>Actinomycetes</taxon>
        <taxon>Kitasatosporales</taxon>
        <taxon>Streptomycetaceae</taxon>
        <taxon>Streptomyces</taxon>
    </lineage>
</organism>